<dbReference type="InterPro" id="IPR038005">
    <property type="entry name" value="RX-like_CC"/>
</dbReference>
<gene>
    <name evidence="6" type="ORF">RHSIM_Rhsim02G0080000</name>
</gene>
<evidence type="ECO:0000256" key="1">
    <source>
        <dbReference type="ARBA" id="ARBA00022737"/>
    </source>
</evidence>
<dbReference type="EMBL" id="WJXA01000002">
    <property type="protein sequence ID" value="KAF7151049.1"/>
    <property type="molecule type" value="Genomic_DNA"/>
</dbReference>
<protein>
    <recommendedName>
        <fullName evidence="5">Disease resistance N-terminal domain-containing protein</fullName>
    </recommendedName>
</protein>
<dbReference type="AlphaFoldDB" id="A0A834LWN0"/>
<keyword evidence="4" id="KW-0067">ATP-binding</keyword>
<evidence type="ECO:0000256" key="3">
    <source>
        <dbReference type="ARBA" id="ARBA00022821"/>
    </source>
</evidence>
<accession>A0A834LWN0</accession>
<keyword evidence="7" id="KW-1185">Reference proteome</keyword>
<dbReference type="PANTHER" id="PTHR19338">
    <property type="entry name" value="TRANSLOCASE OF INNER MITOCHONDRIAL MEMBRANE 13 HOMOLOG"/>
    <property type="match status" value="1"/>
</dbReference>
<dbReference type="Gene3D" id="1.20.5.4130">
    <property type="match status" value="1"/>
</dbReference>
<keyword evidence="2" id="KW-0547">Nucleotide-binding</keyword>
<dbReference type="OrthoDB" id="3027644at2759"/>
<evidence type="ECO:0000256" key="4">
    <source>
        <dbReference type="ARBA" id="ARBA00022840"/>
    </source>
</evidence>
<name>A0A834LWN0_RHOSS</name>
<keyword evidence="1" id="KW-0677">Repeat</keyword>
<dbReference type="InterPro" id="IPR041118">
    <property type="entry name" value="Rx_N"/>
</dbReference>
<sequence length="220" mass="25300">MALEAVSSAIIGTLVPLLSSEVQLLGNIHTEVANIKAELESIMSFLKDADARAKLENDRAKTWIEQVRVVAYQIEDVMDEYILHLAENKQRRGFIGFLRKMARSITKLKPRHEIASQIQEEGGLPALKDLQIGNCRQLKEVTSGIRNLRKLKSLYFEDMPTEFLDRMKPDKGQDYSIVEHVPNVKFILVMDGFKRYTLHEYQDARESRRLNSLNDEPDGW</sequence>
<keyword evidence="3" id="KW-0611">Plant defense</keyword>
<dbReference type="GO" id="GO:0006952">
    <property type="term" value="P:defense response"/>
    <property type="evidence" value="ECO:0007669"/>
    <property type="project" value="UniProtKB-KW"/>
</dbReference>
<dbReference type="Pfam" id="PF18052">
    <property type="entry name" value="Rx_N"/>
    <property type="match status" value="1"/>
</dbReference>
<dbReference type="CDD" id="cd14798">
    <property type="entry name" value="RX-CC_like"/>
    <property type="match status" value="1"/>
</dbReference>
<dbReference type="PANTHER" id="PTHR19338:SF32">
    <property type="entry name" value="OS06G0287500 PROTEIN"/>
    <property type="match status" value="1"/>
</dbReference>
<evidence type="ECO:0000259" key="5">
    <source>
        <dbReference type="Pfam" id="PF18052"/>
    </source>
</evidence>
<evidence type="ECO:0000313" key="7">
    <source>
        <dbReference type="Proteomes" id="UP000626092"/>
    </source>
</evidence>
<evidence type="ECO:0000313" key="6">
    <source>
        <dbReference type="EMBL" id="KAF7151049.1"/>
    </source>
</evidence>
<reference evidence="6" key="1">
    <citation type="submission" date="2019-11" db="EMBL/GenBank/DDBJ databases">
        <authorList>
            <person name="Liu Y."/>
            <person name="Hou J."/>
            <person name="Li T.-Q."/>
            <person name="Guan C.-H."/>
            <person name="Wu X."/>
            <person name="Wu H.-Z."/>
            <person name="Ling F."/>
            <person name="Zhang R."/>
            <person name="Shi X.-G."/>
            <person name="Ren J.-P."/>
            <person name="Chen E.-F."/>
            <person name="Sun J.-M."/>
        </authorList>
    </citation>
    <scope>NUCLEOTIDE SEQUENCE</scope>
    <source>
        <strain evidence="6">Adult_tree_wgs_1</strain>
        <tissue evidence="6">Leaves</tissue>
    </source>
</reference>
<feature type="domain" description="Disease resistance N-terminal" evidence="5">
    <location>
        <begin position="8"/>
        <end position="95"/>
    </location>
</feature>
<organism evidence="6 7">
    <name type="scientific">Rhododendron simsii</name>
    <name type="common">Sims's rhododendron</name>
    <dbReference type="NCBI Taxonomy" id="118357"/>
    <lineage>
        <taxon>Eukaryota</taxon>
        <taxon>Viridiplantae</taxon>
        <taxon>Streptophyta</taxon>
        <taxon>Embryophyta</taxon>
        <taxon>Tracheophyta</taxon>
        <taxon>Spermatophyta</taxon>
        <taxon>Magnoliopsida</taxon>
        <taxon>eudicotyledons</taxon>
        <taxon>Gunneridae</taxon>
        <taxon>Pentapetalae</taxon>
        <taxon>asterids</taxon>
        <taxon>Ericales</taxon>
        <taxon>Ericaceae</taxon>
        <taxon>Ericoideae</taxon>
        <taxon>Rhodoreae</taxon>
        <taxon>Rhododendron</taxon>
    </lineage>
</organism>
<comment type="caution">
    <text evidence="6">The sequence shown here is derived from an EMBL/GenBank/DDBJ whole genome shotgun (WGS) entry which is preliminary data.</text>
</comment>
<dbReference type="Proteomes" id="UP000626092">
    <property type="component" value="Unassembled WGS sequence"/>
</dbReference>
<evidence type="ECO:0000256" key="2">
    <source>
        <dbReference type="ARBA" id="ARBA00022741"/>
    </source>
</evidence>
<dbReference type="GO" id="GO:0005524">
    <property type="term" value="F:ATP binding"/>
    <property type="evidence" value="ECO:0007669"/>
    <property type="project" value="UniProtKB-KW"/>
</dbReference>
<proteinExistence type="predicted"/>